<dbReference type="AlphaFoldDB" id="A0A645DTB7"/>
<comment type="caution">
    <text evidence="2">The sequence shown here is derived from an EMBL/GenBank/DDBJ whole genome shotgun (WGS) entry which is preliminary data.</text>
</comment>
<evidence type="ECO:0000313" key="2">
    <source>
        <dbReference type="EMBL" id="MPM92576.1"/>
    </source>
</evidence>
<sequence length="106" mass="12105">MQLGTSDGTFKRNTFIFQATAYSAVGSLFRAHCRNLFVYEVRRFAGIGSYGKIADGGSQERSQKPESDQSAFADECPRACFQLQEKHRSRNRKEREIDRYVIQESA</sequence>
<organism evidence="2">
    <name type="scientific">bioreactor metagenome</name>
    <dbReference type="NCBI Taxonomy" id="1076179"/>
    <lineage>
        <taxon>unclassified sequences</taxon>
        <taxon>metagenomes</taxon>
        <taxon>ecological metagenomes</taxon>
    </lineage>
</organism>
<dbReference type="EMBL" id="VSSQ01039501">
    <property type="protein sequence ID" value="MPM92576.1"/>
    <property type="molecule type" value="Genomic_DNA"/>
</dbReference>
<accession>A0A645DTB7</accession>
<proteinExistence type="predicted"/>
<feature type="region of interest" description="Disordered" evidence="1">
    <location>
        <begin position="53"/>
        <end position="73"/>
    </location>
</feature>
<protein>
    <submittedName>
        <fullName evidence="2">Uncharacterized protein</fullName>
    </submittedName>
</protein>
<reference evidence="2" key="1">
    <citation type="submission" date="2019-08" db="EMBL/GenBank/DDBJ databases">
        <authorList>
            <person name="Kucharzyk K."/>
            <person name="Murdoch R.W."/>
            <person name="Higgins S."/>
            <person name="Loffler F."/>
        </authorList>
    </citation>
    <scope>NUCLEOTIDE SEQUENCE</scope>
</reference>
<gene>
    <name evidence="2" type="ORF">SDC9_139711</name>
</gene>
<evidence type="ECO:0000256" key="1">
    <source>
        <dbReference type="SAM" id="MobiDB-lite"/>
    </source>
</evidence>
<name>A0A645DTB7_9ZZZZ</name>